<dbReference type="InterPro" id="IPR048667">
    <property type="entry name" value="Imm5-like"/>
</dbReference>
<organism evidence="3 4">
    <name type="scientific">Paenibacillus phoenicis</name>
    <dbReference type="NCBI Taxonomy" id="554117"/>
    <lineage>
        <taxon>Bacteria</taxon>
        <taxon>Bacillati</taxon>
        <taxon>Bacillota</taxon>
        <taxon>Bacilli</taxon>
        <taxon>Bacillales</taxon>
        <taxon>Paenibacillaceae</taxon>
        <taxon>Paenibacillus</taxon>
    </lineage>
</organism>
<evidence type="ECO:0000259" key="2">
    <source>
        <dbReference type="Pfam" id="PF21805"/>
    </source>
</evidence>
<evidence type="ECO:0000313" key="4">
    <source>
        <dbReference type="Proteomes" id="UP001292216"/>
    </source>
</evidence>
<keyword evidence="4" id="KW-1185">Reference proteome</keyword>
<name>A0ABU5PH55_9BACL</name>
<reference evidence="3 4" key="1">
    <citation type="submission" date="2023-12" db="EMBL/GenBank/DDBJ databases">
        <title>Whole genome sequencing of Paenibacillus phoenicis isolated from the Phoenix Mars Lander spacecraft assembly facility.</title>
        <authorList>
            <person name="Garcia A."/>
            <person name="Venkateswaran K."/>
        </authorList>
    </citation>
    <scope>NUCLEOTIDE SEQUENCE [LARGE SCALE GENOMIC DNA]</scope>
    <source>
        <strain evidence="3 4">3PO2SA</strain>
    </source>
</reference>
<comment type="caution">
    <text evidence="3">The sequence shown here is derived from an EMBL/GenBank/DDBJ whole genome shotgun (WGS) entry which is preliminary data.</text>
</comment>
<proteinExistence type="predicted"/>
<dbReference type="Pfam" id="PF21805">
    <property type="entry name" value="Imm5_like"/>
    <property type="match status" value="1"/>
</dbReference>
<protein>
    <submittedName>
        <fullName evidence="3">Imm5 family immunity protein</fullName>
    </submittedName>
</protein>
<gene>
    <name evidence="3" type="ORF">U9M73_04010</name>
</gene>
<dbReference type="Proteomes" id="UP001292216">
    <property type="component" value="Unassembled WGS sequence"/>
</dbReference>
<dbReference type="RefSeq" id="WP_260071420.1">
    <property type="nucleotide sequence ID" value="NZ_CBCSKM010000006.1"/>
</dbReference>
<feature type="domain" description="Imm-5-like" evidence="2">
    <location>
        <begin position="21"/>
        <end position="150"/>
    </location>
</feature>
<accession>A0ABU5PH55</accession>
<feature type="coiled-coil region" evidence="1">
    <location>
        <begin position="121"/>
        <end position="148"/>
    </location>
</feature>
<evidence type="ECO:0000313" key="3">
    <source>
        <dbReference type="EMBL" id="MEA3569157.1"/>
    </source>
</evidence>
<evidence type="ECO:0000256" key="1">
    <source>
        <dbReference type="SAM" id="Coils"/>
    </source>
</evidence>
<dbReference type="EMBL" id="JAYERP010000001">
    <property type="protein sequence ID" value="MEA3569157.1"/>
    <property type="molecule type" value="Genomic_DNA"/>
</dbReference>
<sequence length="154" mass="16347">MHLESRKFVDVKIKRAIADQAEQMDQRTLALWAAECAERVLPCFEAARPKDLRPRQAIEAARAWVRGEVSMAAARAAAVAAHNAAHDAGHASAGAAARAAGHAAATAHVAGHAAHSATYAAKAIAYAADNAEAAKARAEQERQWQLRRLLELGT</sequence>
<keyword evidence="1" id="KW-0175">Coiled coil</keyword>